<name>A0AAV7M5W9_PLEWA</name>
<evidence type="ECO:0000313" key="2">
    <source>
        <dbReference type="Proteomes" id="UP001066276"/>
    </source>
</evidence>
<proteinExistence type="predicted"/>
<comment type="caution">
    <text evidence="1">The sequence shown here is derived from an EMBL/GenBank/DDBJ whole genome shotgun (WGS) entry which is preliminary data.</text>
</comment>
<accession>A0AAV7M5W9</accession>
<dbReference type="Proteomes" id="UP001066276">
    <property type="component" value="Chromosome 10"/>
</dbReference>
<reference evidence="1" key="1">
    <citation type="journal article" date="2022" name="bioRxiv">
        <title>Sequencing and chromosome-scale assembly of the giantPleurodeles waltlgenome.</title>
        <authorList>
            <person name="Brown T."/>
            <person name="Elewa A."/>
            <person name="Iarovenko S."/>
            <person name="Subramanian E."/>
            <person name="Araus A.J."/>
            <person name="Petzold A."/>
            <person name="Susuki M."/>
            <person name="Suzuki K.-i.T."/>
            <person name="Hayashi T."/>
            <person name="Toyoda A."/>
            <person name="Oliveira C."/>
            <person name="Osipova E."/>
            <person name="Leigh N.D."/>
            <person name="Simon A."/>
            <person name="Yun M.H."/>
        </authorList>
    </citation>
    <scope>NUCLEOTIDE SEQUENCE</scope>
    <source>
        <strain evidence="1">20211129_DDA</strain>
        <tissue evidence="1">Liver</tissue>
    </source>
</reference>
<evidence type="ECO:0000313" key="1">
    <source>
        <dbReference type="EMBL" id="KAJ1097907.1"/>
    </source>
</evidence>
<keyword evidence="2" id="KW-1185">Reference proteome</keyword>
<protein>
    <submittedName>
        <fullName evidence="1">Uncharacterized protein</fullName>
    </submittedName>
</protein>
<sequence>MVPGEVRLRWNPMTKGFHVETVGEKQARRKKMKSVTDLPVDVDVFLEVNCDLRFEWSPECDEAFKSVKDDIVRLRWNPMTKGFHVETVGEKQARRKKMKSATDLPVDVDVFLEVNCDLRFEWSPECDEAFKGKMCYDFMYIMMSYGSWGSEIEMESYDQGIPCGDGWREASEKKENEKCDGPAGGCRCISGS</sequence>
<gene>
    <name evidence="1" type="ORF">NDU88_003023</name>
</gene>
<dbReference type="EMBL" id="JANPWB010000014">
    <property type="protein sequence ID" value="KAJ1097907.1"/>
    <property type="molecule type" value="Genomic_DNA"/>
</dbReference>
<organism evidence="1 2">
    <name type="scientific">Pleurodeles waltl</name>
    <name type="common">Iberian ribbed newt</name>
    <dbReference type="NCBI Taxonomy" id="8319"/>
    <lineage>
        <taxon>Eukaryota</taxon>
        <taxon>Metazoa</taxon>
        <taxon>Chordata</taxon>
        <taxon>Craniata</taxon>
        <taxon>Vertebrata</taxon>
        <taxon>Euteleostomi</taxon>
        <taxon>Amphibia</taxon>
        <taxon>Batrachia</taxon>
        <taxon>Caudata</taxon>
        <taxon>Salamandroidea</taxon>
        <taxon>Salamandridae</taxon>
        <taxon>Pleurodelinae</taxon>
        <taxon>Pleurodeles</taxon>
    </lineage>
</organism>
<dbReference type="AlphaFoldDB" id="A0AAV7M5W9"/>